<gene>
    <name evidence="1" type="ordered locus">KKY_1932</name>
</gene>
<dbReference type="EMBL" id="CP003075">
    <property type="protein sequence ID" value="AEQ51942.1"/>
    <property type="molecule type" value="Genomic_DNA"/>
</dbReference>
<proteinExistence type="predicted"/>
<dbReference type="HOGENOM" id="CLU_1546172_0_0_5"/>
<organism evidence="1 2">
    <name type="scientific">Pelagibacterium halotolerans (strain DSM 22347 / JCM 15775 / CGMCC 1.7692 / B2)</name>
    <dbReference type="NCBI Taxonomy" id="1082931"/>
    <lineage>
        <taxon>Bacteria</taxon>
        <taxon>Pseudomonadati</taxon>
        <taxon>Pseudomonadota</taxon>
        <taxon>Alphaproteobacteria</taxon>
        <taxon>Hyphomicrobiales</taxon>
        <taxon>Devosiaceae</taxon>
        <taxon>Pelagibacterium</taxon>
    </lineage>
</organism>
<evidence type="ECO:0000313" key="2">
    <source>
        <dbReference type="Proteomes" id="UP000008850"/>
    </source>
</evidence>
<accession>G4REX1</accession>
<sequence length="173" mass="18456">MLDWLETTGDFLMGTALSTLSVVGLGPDTPSRYEMDTFLAGLERGCEISSDLGVFWEQLVADGTIIVPADAGRYFSDAQIAVREDHRELRVPVAGTWMEHEVAAISVIAGIDNGYSSIGVVFVPDQEELDAAMGPLAAQSEAIMQADPDNLVGASAVYGTFGGEPQYICDFSN</sequence>
<dbReference type="RefSeq" id="WP_014131091.1">
    <property type="nucleotide sequence ID" value="NC_016078.1"/>
</dbReference>
<dbReference type="KEGG" id="phl:KKY_1932"/>
<reference evidence="1 2" key="1">
    <citation type="journal article" date="2012" name="J. Bacteriol.">
        <title>Complete genome sequence of Pelagibacterium halotolerans B2T.</title>
        <authorList>
            <person name="Huo Y.Y."/>
            <person name="Cheng H."/>
            <person name="Han X.F."/>
            <person name="Jiang X.W."/>
            <person name="Sun C."/>
            <person name="Zhang X.Q."/>
            <person name="Zhu X.F."/>
            <person name="Liu Y.F."/>
            <person name="Li P.F."/>
            <person name="Ni P.X."/>
            <person name="Wu M."/>
        </authorList>
    </citation>
    <scope>NUCLEOTIDE SEQUENCE [LARGE SCALE GENOMIC DNA]</scope>
    <source>
        <strain evidence="2">DSM 22347 / JCM 15775 / CGMCC 1.7692 / B2</strain>
    </source>
</reference>
<evidence type="ECO:0000313" key="1">
    <source>
        <dbReference type="EMBL" id="AEQ51942.1"/>
    </source>
</evidence>
<keyword evidence="2" id="KW-1185">Reference proteome</keyword>
<dbReference type="eggNOG" id="ENOG5033H77">
    <property type="taxonomic scope" value="Bacteria"/>
</dbReference>
<dbReference type="AlphaFoldDB" id="G4REX1"/>
<name>G4REX1_PELHB</name>
<dbReference type="Proteomes" id="UP000008850">
    <property type="component" value="Chromosome"/>
</dbReference>
<protein>
    <submittedName>
        <fullName evidence="1">Uncharacterized protein</fullName>
    </submittedName>
</protein>